<comment type="similarity">
    <text evidence="2 11">Belongs to the glycosyl hydrolase 22 family.</text>
</comment>
<feature type="signal peptide" evidence="12">
    <location>
        <begin position="1"/>
        <end position="17"/>
    </location>
</feature>
<gene>
    <name evidence="13" type="ORF">LNINA_LOCUS763</name>
</gene>
<evidence type="ECO:0000256" key="5">
    <source>
        <dbReference type="ARBA" id="ARBA00022529"/>
    </source>
</evidence>
<sequence length="136" mass="15332">MKSVCLLFVVLVAAVEARQFSRCEIVKNLRHHGFPEQQMRDWVCLIEKESQNRNDAIGKLNADGSWDHGLFQINDRYWCSRGHAGKDCNVSCEALRSDNMGPAAKCAKKIFARHGFSAWTAWRAYCQGGLPNIGNC</sequence>
<accession>A0AAV1IWP5</accession>
<proteinExistence type="inferred from homology"/>
<keyword evidence="8" id="KW-1015">Disulfide bond</keyword>
<evidence type="ECO:0000256" key="10">
    <source>
        <dbReference type="ARBA" id="ARBA00031262"/>
    </source>
</evidence>
<dbReference type="PANTHER" id="PTHR11407:SF63">
    <property type="entry name" value="LYSOZYME C"/>
    <property type="match status" value="1"/>
</dbReference>
<dbReference type="Gene3D" id="1.10.530.10">
    <property type="match status" value="1"/>
</dbReference>
<evidence type="ECO:0000313" key="14">
    <source>
        <dbReference type="Proteomes" id="UP001497472"/>
    </source>
</evidence>
<dbReference type="GO" id="GO:0031640">
    <property type="term" value="P:killing of cells of another organism"/>
    <property type="evidence" value="ECO:0007669"/>
    <property type="project" value="UniProtKB-KW"/>
</dbReference>
<dbReference type="InterPro" id="IPR000974">
    <property type="entry name" value="Glyco_hydro_22_lys"/>
</dbReference>
<dbReference type="SMART" id="SM00263">
    <property type="entry name" value="LYZ1"/>
    <property type="match status" value="1"/>
</dbReference>
<comment type="caution">
    <text evidence="13">The sequence shown here is derived from an EMBL/GenBank/DDBJ whole genome shotgun (WGS) entry which is preliminary data.</text>
</comment>
<dbReference type="EMBL" id="CAVLEF010000001">
    <property type="protein sequence ID" value="CAK1540731.1"/>
    <property type="molecule type" value="Genomic_DNA"/>
</dbReference>
<keyword evidence="6" id="KW-0081">Bacteriolytic enzyme</keyword>
<dbReference type="PROSITE" id="PS51348">
    <property type="entry name" value="GLYCOSYL_HYDROL_F22_2"/>
    <property type="match status" value="1"/>
</dbReference>
<dbReference type="PRINTS" id="PR00137">
    <property type="entry name" value="LYSOZYME"/>
</dbReference>
<comment type="catalytic activity">
    <reaction evidence="1">
        <text>Hydrolysis of (1-&gt;4)-beta-linkages between N-acetylmuramic acid and N-acetyl-D-glucosamine residues in a peptidoglycan and between N-acetyl-D-glucosamine residues in chitodextrins.</text>
        <dbReference type="EC" id="3.2.1.17"/>
    </reaction>
</comment>
<protein>
    <recommendedName>
        <fullName evidence="4">Lysozyme</fullName>
        <ecNumber evidence="3">3.2.1.17</ecNumber>
    </recommendedName>
    <alternativeName>
        <fullName evidence="10">1,4-beta-N-acetylmuramidase</fullName>
    </alternativeName>
</protein>
<evidence type="ECO:0000256" key="11">
    <source>
        <dbReference type="RuleBase" id="RU004440"/>
    </source>
</evidence>
<keyword evidence="9" id="KW-0326">Glycosidase</keyword>
<keyword evidence="7" id="KW-0378">Hydrolase</keyword>
<dbReference type="GO" id="GO:0042742">
    <property type="term" value="P:defense response to bacterium"/>
    <property type="evidence" value="ECO:0007669"/>
    <property type="project" value="UniProtKB-KW"/>
</dbReference>
<dbReference type="Pfam" id="PF00062">
    <property type="entry name" value="Lys"/>
    <property type="match status" value="1"/>
</dbReference>
<evidence type="ECO:0000256" key="8">
    <source>
        <dbReference type="ARBA" id="ARBA00023157"/>
    </source>
</evidence>
<keyword evidence="14" id="KW-1185">Reference proteome</keyword>
<dbReference type="GO" id="GO:0003796">
    <property type="term" value="F:lysozyme activity"/>
    <property type="evidence" value="ECO:0007669"/>
    <property type="project" value="UniProtKB-EC"/>
</dbReference>
<dbReference type="FunFam" id="1.10.530.10:FF:000001">
    <property type="entry name" value="Lysozyme C"/>
    <property type="match status" value="1"/>
</dbReference>
<dbReference type="AlphaFoldDB" id="A0AAV1IWP5"/>
<evidence type="ECO:0000256" key="4">
    <source>
        <dbReference type="ARBA" id="ARBA00020438"/>
    </source>
</evidence>
<dbReference type="EC" id="3.2.1.17" evidence="3"/>
<evidence type="ECO:0000256" key="3">
    <source>
        <dbReference type="ARBA" id="ARBA00012732"/>
    </source>
</evidence>
<evidence type="ECO:0000313" key="13">
    <source>
        <dbReference type="EMBL" id="CAK1540731.1"/>
    </source>
</evidence>
<keyword evidence="12" id="KW-0732">Signal</keyword>
<evidence type="ECO:0000256" key="9">
    <source>
        <dbReference type="ARBA" id="ARBA00023295"/>
    </source>
</evidence>
<organism evidence="13 14">
    <name type="scientific">Leptosia nina</name>
    <dbReference type="NCBI Taxonomy" id="320188"/>
    <lineage>
        <taxon>Eukaryota</taxon>
        <taxon>Metazoa</taxon>
        <taxon>Ecdysozoa</taxon>
        <taxon>Arthropoda</taxon>
        <taxon>Hexapoda</taxon>
        <taxon>Insecta</taxon>
        <taxon>Pterygota</taxon>
        <taxon>Neoptera</taxon>
        <taxon>Endopterygota</taxon>
        <taxon>Lepidoptera</taxon>
        <taxon>Glossata</taxon>
        <taxon>Ditrysia</taxon>
        <taxon>Papilionoidea</taxon>
        <taxon>Pieridae</taxon>
        <taxon>Pierinae</taxon>
        <taxon>Leptosia</taxon>
    </lineage>
</organism>
<dbReference type="InterPro" id="IPR023346">
    <property type="entry name" value="Lysozyme-like_dom_sf"/>
</dbReference>
<dbReference type="Proteomes" id="UP001497472">
    <property type="component" value="Unassembled WGS sequence"/>
</dbReference>
<evidence type="ECO:0000256" key="7">
    <source>
        <dbReference type="ARBA" id="ARBA00022801"/>
    </source>
</evidence>
<dbReference type="PANTHER" id="PTHR11407">
    <property type="entry name" value="LYSOZYME C"/>
    <property type="match status" value="1"/>
</dbReference>
<evidence type="ECO:0000256" key="12">
    <source>
        <dbReference type="SAM" id="SignalP"/>
    </source>
</evidence>
<feature type="chain" id="PRO_5043807772" description="Lysozyme" evidence="12">
    <location>
        <begin position="18"/>
        <end position="136"/>
    </location>
</feature>
<name>A0AAV1IWP5_9NEOP</name>
<dbReference type="InterPro" id="IPR001916">
    <property type="entry name" value="Glyco_hydro_22"/>
</dbReference>
<dbReference type="SUPFAM" id="SSF53955">
    <property type="entry name" value="Lysozyme-like"/>
    <property type="match status" value="1"/>
</dbReference>
<dbReference type="CDD" id="cd16899">
    <property type="entry name" value="LYZ_C_invert"/>
    <property type="match status" value="1"/>
</dbReference>
<evidence type="ECO:0000256" key="1">
    <source>
        <dbReference type="ARBA" id="ARBA00000632"/>
    </source>
</evidence>
<evidence type="ECO:0000256" key="2">
    <source>
        <dbReference type="ARBA" id="ARBA00010859"/>
    </source>
</evidence>
<evidence type="ECO:0000256" key="6">
    <source>
        <dbReference type="ARBA" id="ARBA00022638"/>
    </source>
</evidence>
<dbReference type="PRINTS" id="PR00135">
    <property type="entry name" value="LYZLACT"/>
</dbReference>
<keyword evidence="5" id="KW-0929">Antimicrobial</keyword>
<reference evidence="13 14" key="1">
    <citation type="submission" date="2023-11" db="EMBL/GenBank/DDBJ databases">
        <authorList>
            <person name="Okamura Y."/>
        </authorList>
    </citation>
    <scope>NUCLEOTIDE SEQUENCE [LARGE SCALE GENOMIC DNA]</scope>
</reference>